<name>A0ABW3H9H9_9SPHN</name>
<comment type="caution">
    <text evidence="3">The sequence shown here is derived from an EMBL/GenBank/DDBJ whole genome shotgun (WGS) entry which is preliminary data.</text>
</comment>
<dbReference type="PANTHER" id="PTHR30590:SF2">
    <property type="entry name" value="INNER MEMBRANE PROTEIN"/>
    <property type="match status" value="1"/>
</dbReference>
<feature type="transmembrane region" description="Helical" evidence="1">
    <location>
        <begin position="152"/>
        <end position="173"/>
    </location>
</feature>
<feature type="transmembrane region" description="Helical" evidence="1">
    <location>
        <begin position="360"/>
        <end position="379"/>
    </location>
</feature>
<keyword evidence="4" id="KW-1185">Reference proteome</keyword>
<accession>A0ABW3H9H9</accession>
<feature type="transmembrane region" description="Helical" evidence="1">
    <location>
        <begin position="284"/>
        <end position="303"/>
    </location>
</feature>
<organism evidence="3 4">
    <name type="scientific">Sphingomonas canadensis</name>
    <dbReference type="NCBI Taxonomy" id="1219257"/>
    <lineage>
        <taxon>Bacteria</taxon>
        <taxon>Pseudomonadati</taxon>
        <taxon>Pseudomonadota</taxon>
        <taxon>Alphaproteobacteria</taxon>
        <taxon>Sphingomonadales</taxon>
        <taxon>Sphingomonadaceae</taxon>
        <taxon>Sphingomonas</taxon>
    </lineage>
</organism>
<keyword evidence="1" id="KW-0812">Transmembrane</keyword>
<gene>
    <name evidence="3" type="ORF">ACFQ1E_15930</name>
</gene>
<dbReference type="InterPro" id="IPR052529">
    <property type="entry name" value="Bact_Transport_Assoc"/>
</dbReference>
<keyword evidence="1" id="KW-1133">Transmembrane helix</keyword>
<evidence type="ECO:0000256" key="1">
    <source>
        <dbReference type="SAM" id="Phobius"/>
    </source>
</evidence>
<sequence>MSETGGTQLAPVTGQSRIDVIDMLRGFAILGIFFMNIPYMATRLADLFVDPRSVGSTPLDQASWTAVQVVLEGTQRGMLELLFGAGLMVLARRAMEPDGPVAVADLYARRNLWLLAFGLFDIFVLLWAGDILHVYALAALFLFPFRKLGPKLLLGLGLAFAAYVLVSGGIRYAERADLMARTVAAQKLQAEGKALSEKDRKALTDWQKSVERRRTGGEEIAGLRKQEEQSRTGLLAYAGYNIGTWITFVAPSLIDTVPEAFCMMLIGLALFKWGVIQGGRSTRFYLLLMLACYAAGMPLRWIGAQEALTMLPLPRSFWMTTEIARIAVSIGHVALINLLVRAAAGRLLLAPFKAAGRMAFSLYFLQTILGMWILFAPWGPGLWGKLGWAELYGIVLAAIAAQLVLANLWLRFFASGPLEWLWRSLAYVQRQPFRRPSQNHLATAT</sequence>
<evidence type="ECO:0000313" key="3">
    <source>
        <dbReference type="EMBL" id="MFD0947832.1"/>
    </source>
</evidence>
<dbReference type="Pfam" id="PF04235">
    <property type="entry name" value="DUF418"/>
    <property type="match status" value="1"/>
</dbReference>
<dbReference type="InterPro" id="IPR007349">
    <property type="entry name" value="DUF418"/>
</dbReference>
<feature type="transmembrane region" description="Helical" evidence="1">
    <location>
        <begin position="391"/>
        <end position="414"/>
    </location>
</feature>
<protein>
    <submittedName>
        <fullName evidence="3">DUF418 domain-containing protein</fullName>
    </submittedName>
</protein>
<evidence type="ECO:0000313" key="4">
    <source>
        <dbReference type="Proteomes" id="UP001596977"/>
    </source>
</evidence>
<feature type="transmembrane region" description="Helical" evidence="1">
    <location>
        <begin position="23"/>
        <end position="41"/>
    </location>
</feature>
<feature type="transmembrane region" description="Helical" evidence="1">
    <location>
        <begin position="234"/>
        <end position="254"/>
    </location>
</feature>
<proteinExistence type="predicted"/>
<keyword evidence="1" id="KW-0472">Membrane</keyword>
<feature type="transmembrane region" description="Helical" evidence="1">
    <location>
        <begin position="260"/>
        <end position="277"/>
    </location>
</feature>
<feature type="transmembrane region" description="Helical" evidence="1">
    <location>
        <begin position="112"/>
        <end position="140"/>
    </location>
</feature>
<dbReference type="PANTHER" id="PTHR30590">
    <property type="entry name" value="INNER MEMBRANE PROTEIN"/>
    <property type="match status" value="1"/>
</dbReference>
<feature type="transmembrane region" description="Helical" evidence="1">
    <location>
        <begin position="323"/>
        <end position="340"/>
    </location>
</feature>
<reference evidence="4" key="1">
    <citation type="journal article" date="2019" name="Int. J. Syst. Evol. Microbiol.">
        <title>The Global Catalogue of Microorganisms (GCM) 10K type strain sequencing project: providing services to taxonomists for standard genome sequencing and annotation.</title>
        <authorList>
            <consortium name="The Broad Institute Genomics Platform"/>
            <consortium name="The Broad Institute Genome Sequencing Center for Infectious Disease"/>
            <person name="Wu L."/>
            <person name="Ma J."/>
        </authorList>
    </citation>
    <scope>NUCLEOTIDE SEQUENCE [LARGE SCALE GENOMIC DNA]</scope>
    <source>
        <strain evidence="4">CCUG 62982</strain>
    </source>
</reference>
<dbReference type="RefSeq" id="WP_264945580.1">
    <property type="nucleotide sequence ID" value="NZ_JAPDRA010000009.1"/>
</dbReference>
<dbReference type="Proteomes" id="UP001596977">
    <property type="component" value="Unassembled WGS sequence"/>
</dbReference>
<dbReference type="EMBL" id="JBHTJG010000009">
    <property type="protein sequence ID" value="MFD0947832.1"/>
    <property type="molecule type" value="Genomic_DNA"/>
</dbReference>
<feature type="domain" description="DUF418" evidence="2">
    <location>
        <begin position="270"/>
        <end position="428"/>
    </location>
</feature>
<evidence type="ECO:0000259" key="2">
    <source>
        <dbReference type="Pfam" id="PF04235"/>
    </source>
</evidence>